<accession>A0A3N2PQ69</accession>
<dbReference type="EMBL" id="ML119059">
    <property type="protein sequence ID" value="ROT36645.1"/>
    <property type="molecule type" value="Genomic_DNA"/>
</dbReference>
<gene>
    <name evidence="2" type="ORF">SODALDRAFT_299709</name>
</gene>
<feature type="region of interest" description="Disordered" evidence="1">
    <location>
        <begin position="254"/>
        <end position="294"/>
    </location>
</feature>
<dbReference type="PANTHER" id="PTHR36452:SF1">
    <property type="entry name" value="DUF2461 DOMAIN-CONTAINING PROTEIN"/>
    <property type="match status" value="1"/>
</dbReference>
<feature type="compositionally biased region" description="Basic and acidic residues" evidence="1">
    <location>
        <begin position="53"/>
        <end position="63"/>
    </location>
</feature>
<evidence type="ECO:0000313" key="2">
    <source>
        <dbReference type="EMBL" id="ROT36645.1"/>
    </source>
</evidence>
<feature type="compositionally biased region" description="Acidic residues" evidence="1">
    <location>
        <begin position="64"/>
        <end position="78"/>
    </location>
</feature>
<dbReference type="RefSeq" id="XP_028464451.1">
    <property type="nucleotide sequence ID" value="XM_028608872.1"/>
</dbReference>
<evidence type="ECO:0000313" key="3">
    <source>
        <dbReference type="Proteomes" id="UP000272025"/>
    </source>
</evidence>
<protein>
    <submittedName>
        <fullName evidence="2">Uncharacterized protein</fullName>
    </submittedName>
</protein>
<sequence>MPRKRAASSVVDETPRRRSRRISSTPKKSVYFEDNDDLEGQQDDDYANEGASEGEKDAVRGADEEYDGEEEQLEDQNEDERPRVIVLPLEKLRELDGVEYEDTRLHKNTLLFLRDLKENNRRVWLKSHNGEFRRALKDWESFVETFTTKVIEADETIPELPPRDVIFRIYRDIRFTKDPTPYKPHFSAAWSRTGRKGPYACYYLHVEPGGNCFMGGGLWHPPASQVQALRASIDERPRRWRRVLNDERFKRTFFAQRMGGKPKQKQKQKQKQKSKATKAGGGGWGRSDEHEDDQEAALKAFAAGNQSNALKTKPKGYLADHRDVELLKLRNFTVGVKVEDDIFTRDDGQDRLAAIIQAMVPFITFLNRIVMPDSEEEDDESSDSGEGDGNAGEEEDEDDF</sequence>
<dbReference type="AlphaFoldDB" id="A0A3N2PQ69"/>
<dbReference type="InterPro" id="IPR012808">
    <property type="entry name" value="CHP02453"/>
</dbReference>
<feature type="compositionally biased region" description="Acidic residues" evidence="1">
    <location>
        <begin position="33"/>
        <end position="47"/>
    </location>
</feature>
<dbReference type="NCBIfam" id="TIGR02453">
    <property type="entry name" value="TIGR02453 family protein"/>
    <property type="match status" value="1"/>
</dbReference>
<feature type="region of interest" description="Disordered" evidence="1">
    <location>
        <begin position="1"/>
        <end position="81"/>
    </location>
</feature>
<name>A0A3N2PQ69_SODAK</name>
<feature type="compositionally biased region" description="Acidic residues" evidence="1">
    <location>
        <begin position="373"/>
        <end position="400"/>
    </location>
</feature>
<evidence type="ECO:0000256" key="1">
    <source>
        <dbReference type="SAM" id="MobiDB-lite"/>
    </source>
</evidence>
<dbReference type="OrthoDB" id="2537769at2759"/>
<reference evidence="2 3" key="1">
    <citation type="journal article" date="2018" name="Mol. Ecol.">
        <title>The obligate alkalophilic soda-lake fungus Sodiomyces alkalinus has shifted to a protein diet.</title>
        <authorList>
            <person name="Grum-Grzhimaylo A.A."/>
            <person name="Falkoski D.L."/>
            <person name="van den Heuvel J."/>
            <person name="Valero-Jimenez C.A."/>
            <person name="Min B."/>
            <person name="Choi I.G."/>
            <person name="Lipzen A."/>
            <person name="Daum C.G."/>
            <person name="Aanen D.K."/>
            <person name="Tsang A."/>
            <person name="Henrissat B."/>
            <person name="Bilanenko E.N."/>
            <person name="de Vries R.P."/>
            <person name="van Kan J.A.L."/>
            <person name="Grigoriev I.V."/>
            <person name="Debets A.J.M."/>
        </authorList>
    </citation>
    <scope>NUCLEOTIDE SEQUENCE [LARGE SCALE GENOMIC DNA]</scope>
    <source>
        <strain evidence="2 3">F11</strain>
    </source>
</reference>
<dbReference type="STRING" id="1314773.A0A3N2PQ69"/>
<organism evidence="2 3">
    <name type="scientific">Sodiomyces alkalinus (strain CBS 110278 / VKM F-3762 / F11)</name>
    <name type="common">Alkaliphilic filamentous fungus</name>
    <dbReference type="NCBI Taxonomy" id="1314773"/>
    <lineage>
        <taxon>Eukaryota</taxon>
        <taxon>Fungi</taxon>
        <taxon>Dikarya</taxon>
        <taxon>Ascomycota</taxon>
        <taxon>Pezizomycotina</taxon>
        <taxon>Sordariomycetes</taxon>
        <taxon>Hypocreomycetidae</taxon>
        <taxon>Glomerellales</taxon>
        <taxon>Plectosphaerellaceae</taxon>
        <taxon>Sodiomyces</taxon>
    </lineage>
</organism>
<feature type="compositionally biased region" description="Basic residues" evidence="1">
    <location>
        <begin position="260"/>
        <end position="276"/>
    </location>
</feature>
<dbReference type="GeneID" id="39577350"/>
<keyword evidence="3" id="KW-1185">Reference proteome</keyword>
<feature type="region of interest" description="Disordered" evidence="1">
    <location>
        <begin position="370"/>
        <end position="400"/>
    </location>
</feature>
<proteinExistence type="predicted"/>
<dbReference type="PANTHER" id="PTHR36452">
    <property type="entry name" value="CHROMOSOME 12, WHOLE GENOME SHOTGUN SEQUENCE"/>
    <property type="match status" value="1"/>
</dbReference>
<dbReference type="Proteomes" id="UP000272025">
    <property type="component" value="Unassembled WGS sequence"/>
</dbReference>
<dbReference type="Pfam" id="PF09365">
    <property type="entry name" value="DUF2461"/>
    <property type="match status" value="1"/>
</dbReference>